<feature type="region of interest" description="Disordered" evidence="3">
    <location>
        <begin position="415"/>
        <end position="699"/>
    </location>
</feature>
<feature type="compositionally biased region" description="Basic and acidic residues" evidence="3">
    <location>
        <begin position="604"/>
        <end position="620"/>
    </location>
</feature>
<gene>
    <name evidence="6" type="ORF">TorRG33x02_106530</name>
</gene>
<dbReference type="PROSITE" id="PS50014">
    <property type="entry name" value="BROMODOMAIN_2"/>
    <property type="match status" value="1"/>
</dbReference>
<organism evidence="6 7">
    <name type="scientific">Trema orientale</name>
    <name type="common">Charcoal tree</name>
    <name type="synonym">Celtis orientalis</name>
    <dbReference type="NCBI Taxonomy" id="63057"/>
    <lineage>
        <taxon>Eukaryota</taxon>
        <taxon>Viridiplantae</taxon>
        <taxon>Streptophyta</taxon>
        <taxon>Embryophyta</taxon>
        <taxon>Tracheophyta</taxon>
        <taxon>Spermatophyta</taxon>
        <taxon>Magnoliopsida</taxon>
        <taxon>eudicotyledons</taxon>
        <taxon>Gunneridae</taxon>
        <taxon>Pentapetalae</taxon>
        <taxon>rosids</taxon>
        <taxon>fabids</taxon>
        <taxon>Rosales</taxon>
        <taxon>Cannabaceae</taxon>
        <taxon>Trema</taxon>
    </lineage>
</organism>
<dbReference type="Pfam" id="PF00439">
    <property type="entry name" value="Bromodomain"/>
    <property type="match status" value="1"/>
</dbReference>
<feature type="compositionally biased region" description="Low complexity" evidence="3">
    <location>
        <begin position="664"/>
        <end position="676"/>
    </location>
</feature>
<feature type="compositionally biased region" description="Basic and acidic residues" evidence="3">
    <location>
        <begin position="415"/>
        <end position="434"/>
    </location>
</feature>
<accession>A0A2P5F7D9</accession>
<dbReference type="CDD" id="cd04369">
    <property type="entry name" value="Bromodomain"/>
    <property type="match status" value="1"/>
</dbReference>
<evidence type="ECO:0000256" key="3">
    <source>
        <dbReference type="SAM" id="MobiDB-lite"/>
    </source>
</evidence>
<dbReference type="PROSITE" id="PS50090">
    <property type="entry name" value="MYB_LIKE"/>
    <property type="match status" value="1"/>
</dbReference>
<proteinExistence type="predicted"/>
<feature type="compositionally biased region" description="Basic and acidic residues" evidence="3">
    <location>
        <begin position="249"/>
        <end position="259"/>
    </location>
</feature>
<dbReference type="FunCoup" id="A0A2P5F7D9">
    <property type="interactions" value="156"/>
</dbReference>
<dbReference type="InterPro" id="IPR001487">
    <property type="entry name" value="Bromodomain"/>
</dbReference>
<dbReference type="OrthoDB" id="1742084at2759"/>
<dbReference type="InterPro" id="IPR001005">
    <property type="entry name" value="SANT/Myb"/>
</dbReference>
<feature type="domain" description="Myb-like" evidence="5">
    <location>
        <begin position="5"/>
        <end position="64"/>
    </location>
</feature>
<evidence type="ECO:0000259" key="4">
    <source>
        <dbReference type="PROSITE" id="PS50014"/>
    </source>
</evidence>
<feature type="compositionally biased region" description="Basic and acidic residues" evidence="3">
    <location>
        <begin position="495"/>
        <end position="509"/>
    </location>
</feature>
<evidence type="ECO:0000256" key="1">
    <source>
        <dbReference type="ARBA" id="ARBA00023117"/>
    </source>
</evidence>
<dbReference type="Gene3D" id="1.20.920.10">
    <property type="entry name" value="Bromodomain-like"/>
    <property type="match status" value="1"/>
</dbReference>
<dbReference type="PANTHER" id="PTHR37888">
    <property type="entry name" value="DNA-BINDING BROMODOMAIN-CONTAINING PROTEIN"/>
    <property type="match status" value="1"/>
</dbReference>
<dbReference type="EMBL" id="JXTC01000057">
    <property type="protein sequence ID" value="PON93669.1"/>
    <property type="molecule type" value="Genomic_DNA"/>
</dbReference>
<feature type="compositionally biased region" description="Low complexity" evidence="3">
    <location>
        <begin position="462"/>
        <end position="472"/>
    </location>
</feature>
<feature type="compositionally biased region" description="Pro residues" evidence="3">
    <location>
        <begin position="192"/>
        <end position="205"/>
    </location>
</feature>
<name>A0A2P5F7D9_TREOI</name>
<dbReference type="CDD" id="cd00167">
    <property type="entry name" value="SANT"/>
    <property type="match status" value="1"/>
</dbReference>
<dbReference type="Gene3D" id="1.10.10.60">
    <property type="entry name" value="Homeodomain-like"/>
    <property type="match status" value="1"/>
</dbReference>
<dbReference type="InParanoid" id="A0A2P5F7D9"/>
<evidence type="ECO:0000256" key="2">
    <source>
        <dbReference type="PROSITE-ProRule" id="PRU00035"/>
    </source>
</evidence>
<feature type="compositionally biased region" description="Polar residues" evidence="3">
    <location>
        <begin position="521"/>
        <end position="563"/>
    </location>
</feature>
<feature type="compositionally biased region" description="Basic and acidic residues" evidence="3">
    <location>
        <begin position="124"/>
        <end position="146"/>
    </location>
</feature>
<feature type="region of interest" description="Disordered" evidence="3">
    <location>
        <begin position="124"/>
        <end position="309"/>
    </location>
</feature>
<evidence type="ECO:0000313" key="7">
    <source>
        <dbReference type="Proteomes" id="UP000237000"/>
    </source>
</evidence>
<dbReference type="Proteomes" id="UP000237000">
    <property type="component" value="Unassembled WGS sequence"/>
</dbReference>
<dbReference type="InterPro" id="IPR036427">
    <property type="entry name" value="Bromodomain-like_sf"/>
</dbReference>
<keyword evidence="1 2" id="KW-0103">Bromodomain</keyword>
<dbReference type="PANTHER" id="PTHR37888:SF11">
    <property type="entry name" value="DNA-BINDING BROMODOMAIN-CONTAINING PROTEIN"/>
    <property type="match status" value="1"/>
</dbReference>
<dbReference type="SUPFAM" id="SSF47370">
    <property type="entry name" value="Bromodomain"/>
    <property type="match status" value="1"/>
</dbReference>
<sequence>MAKPNFPEKQTTWGTWEELLLACAVHRYGTDSWDSVASELRKRTSTPHLLLTPHSCKHKYHDLKRRFARNDVVSAPSDENDDGAAIAASIPFLDELRRLRVAELRREVERYDLSIVSLETKVEKLKEEREQSLKGPEKPDLEKESKDDDEEEEEETVRSEGASPENMAEKAVSGEGSVYDESNSTNLKGEAPPGPEPATSPPTPAEPASAAAGEPDRVREYGKLAVEDSYNGSSETIAKESAAVSPVQESEKVESEKNGGGDSAESKEEDEGTKEVCSSEMQSSTSLSRKKKVEESDEPEDQSVDTKRAPIESQSFIDILEILRSHKSGSFFERRPELQETPKYINTIRQHMDFDMVRNRLEEGWYSGCKSKFFRDLLLIFNNAIVFFGRKSPESKAATELRHLLLKEMALKTTTKRDSLPKDETQALPSKKEPEEQEQPSEMLLRKPKLSVPMNACRKRSSITARASTSSSGAERKKEQTNALLDVKSAMSWKQSDKSSSDKADEFSGTKKKRKERFRTGTRNSSNKNGASRSSTEINKNSCSNTNVGTSSRGASNENSPSKATDKEKNNSSSTASGKKRSATNFLNRMKRSSSSNNGSLLETLKDSDNSSRGGAEQKKNGAGKGGNSSSRQKEQASRRTSGSKQAKEPESPAKRSVGRPSKRTASVAAAAVVPAKRSRQSVENEALAPRNPKKRSRK</sequence>
<feature type="domain" description="Bromo" evidence="4">
    <location>
        <begin position="324"/>
        <end position="395"/>
    </location>
</feature>
<feature type="compositionally biased region" description="Basic and acidic residues" evidence="3">
    <location>
        <begin position="214"/>
        <end position="226"/>
    </location>
</feature>
<protein>
    <submittedName>
        <fullName evidence="6">Octamer-binding transcription factor</fullName>
    </submittedName>
</protein>
<keyword evidence="7" id="KW-1185">Reference proteome</keyword>
<dbReference type="Pfam" id="PF00249">
    <property type="entry name" value="Myb_DNA-binding"/>
    <property type="match status" value="1"/>
</dbReference>
<dbReference type="SUPFAM" id="SSF46689">
    <property type="entry name" value="Homeodomain-like"/>
    <property type="match status" value="1"/>
</dbReference>
<evidence type="ECO:0000259" key="5">
    <source>
        <dbReference type="PROSITE" id="PS50090"/>
    </source>
</evidence>
<comment type="caution">
    <text evidence="6">The sequence shown here is derived from an EMBL/GenBank/DDBJ whole genome shotgun (WGS) entry which is preliminary data.</text>
</comment>
<feature type="compositionally biased region" description="Polar residues" evidence="3">
    <location>
        <begin position="571"/>
        <end position="601"/>
    </location>
</feature>
<reference evidence="7" key="1">
    <citation type="submission" date="2016-06" db="EMBL/GenBank/DDBJ databases">
        <title>Parallel loss of symbiosis genes in relatives of nitrogen-fixing non-legume Parasponia.</title>
        <authorList>
            <person name="Van Velzen R."/>
            <person name="Holmer R."/>
            <person name="Bu F."/>
            <person name="Rutten L."/>
            <person name="Van Zeijl A."/>
            <person name="Liu W."/>
            <person name="Santuari L."/>
            <person name="Cao Q."/>
            <person name="Sharma T."/>
            <person name="Shen D."/>
            <person name="Roswanjaya Y."/>
            <person name="Wardhani T."/>
            <person name="Kalhor M.S."/>
            <person name="Jansen J."/>
            <person name="Van den Hoogen J."/>
            <person name="Gungor B."/>
            <person name="Hartog M."/>
            <person name="Hontelez J."/>
            <person name="Verver J."/>
            <person name="Yang W.-C."/>
            <person name="Schijlen E."/>
            <person name="Repin R."/>
            <person name="Schilthuizen M."/>
            <person name="Schranz E."/>
            <person name="Heidstra R."/>
            <person name="Miyata K."/>
            <person name="Fedorova E."/>
            <person name="Kohlen W."/>
            <person name="Bisseling T."/>
            <person name="Smit S."/>
            <person name="Geurts R."/>
        </authorList>
    </citation>
    <scope>NUCLEOTIDE SEQUENCE [LARGE SCALE GENOMIC DNA]</scope>
    <source>
        <strain evidence="7">cv. RG33-2</strain>
    </source>
</reference>
<dbReference type="SMART" id="SM00717">
    <property type="entry name" value="SANT"/>
    <property type="match status" value="1"/>
</dbReference>
<evidence type="ECO:0000313" key="6">
    <source>
        <dbReference type="EMBL" id="PON93669.1"/>
    </source>
</evidence>
<dbReference type="InterPro" id="IPR009057">
    <property type="entry name" value="Homeodomain-like_sf"/>
</dbReference>
<dbReference type="SMART" id="SM00297">
    <property type="entry name" value="BROMO"/>
    <property type="match status" value="1"/>
</dbReference>
<dbReference type="AlphaFoldDB" id="A0A2P5F7D9"/>